<protein>
    <submittedName>
        <fullName evidence="1">Uncharacterized protein</fullName>
    </submittedName>
</protein>
<evidence type="ECO:0000313" key="2">
    <source>
        <dbReference type="Proteomes" id="UP000076858"/>
    </source>
</evidence>
<gene>
    <name evidence="1" type="ORF">APZ42_024410</name>
</gene>
<keyword evidence="2" id="KW-1185">Reference proteome</keyword>
<sequence>MKGKKRLSVTFRSKSDTILCVEKQHKDEAIPNLFSLVTRERQFLASSLPTNGLSKKTKTKNFLVPIFGFDFYPTGENVRRRRRRRKRRNFHDFTSPDVCELGTQLEFHYVQSPIVLPCDTCAFLHNHFLLLLVLINGQFVVPYPPSVPLAGSTNL</sequence>
<comment type="caution">
    <text evidence="1">The sequence shown here is derived from an EMBL/GenBank/DDBJ whole genome shotgun (WGS) entry which is preliminary data.</text>
</comment>
<reference evidence="1 2" key="1">
    <citation type="submission" date="2016-03" db="EMBL/GenBank/DDBJ databases">
        <title>EvidentialGene: Evidence-directed Construction of Genes on Genomes.</title>
        <authorList>
            <person name="Gilbert D.G."/>
            <person name="Choi J.-H."/>
            <person name="Mockaitis K."/>
            <person name="Colbourne J."/>
            <person name="Pfrender M."/>
        </authorList>
    </citation>
    <scope>NUCLEOTIDE SEQUENCE [LARGE SCALE GENOMIC DNA]</scope>
    <source>
        <strain evidence="1 2">Xinb3</strain>
        <tissue evidence="1">Complete organism</tissue>
    </source>
</reference>
<name>A0A164U275_9CRUS</name>
<dbReference type="EMBL" id="LRGB01001624">
    <property type="protein sequence ID" value="KZS10989.1"/>
    <property type="molecule type" value="Genomic_DNA"/>
</dbReference>
<accession>A0A164U275</accession>
<proteinExistence type="predicted"/>
<organism evidence="1 2">
    <name type="scientific">Daphnia magna</name>
    <dbReference type="NCBI Taxonomy" id="35525"/>
    <lineage>
        <taxon>Eukaryota</taxon>
        <taxon>Metazoa</taxon>
        <taxon>Ecdysozoa</taxon>
        <taxon>Arthropoda</taxon>
        <taxon>Crustacea</taxon>
        <taxon>Branchiopoda</taxon>
        <taxon>Diplostraca</taxon>
        <taxon>Cladocera</taxon>
        <taxon>Anomopoda</taxon>
        <taxon>Daphniidae</taxon>
        <taxon>Daphnia</taxon>
    </lineage>
</organism>
<dbReference type="AlphaFoldDB" id="A0A164U275"/>
<dbReference type="Proteomes" id="UP000076858">
    <property type="component" value="Unassembled WGS sequence"/>
</dbReference>
<evidence type="ECO:0000313" key="1">
    <source>
        <dbReference type="EMBL" id="KZS10989.1"/>
    </source>
</evidence>